<sequence>MMDALQQVEALGLPDCWIGAGFIRNAVWDALHSLPWQEPQSDIDVIYFDATATDRGLDCRYEALLRRSRPALLWSVKNQAAMHLKNADPPYCDTADAMRFWPERCTAIAVRVSQGQLDLLAPFGIDDLMSLRVRPTPNFISRMPVYQQRLATKKWRARWPRLCIED</sequence>
<proteinExistence type="predicted"/>
<organism evidence="1 2">
    <name type="scientific">Elstera litoralis</name>
    <dbReference type="NCBI Taxonomy" id="552518"/>
    <lineage>
        <taxon>Bacteria</taxon>
        <taxon>Pseudomonadati</taxon>
        <taxon>Pseudomonadota</taxon>
        <taxon>Alphaproteobacteria</taxon>
        <taxon>Rhodospirillales</taxon>
        <taxon>Rhodospirillaceae</taxon>
        <taxon>Elstera</taxon>
    </lineage>
</organism>
<keyword evidence="2" id="KW-1185">Reference proteome</keyword>
<dbReference type="PATRIC" id="fig|552518.3.peg.1896"/>
<dbReference type="Proteomes" id="UP000033774">
    <property type="component" value="Unassembled WGS sequence"/>
</dbReference>
<evidence type="ECO:0000313" key="2">
    <source>
        <dbReference type="Proteomes" id="UP000033774"/>
    </source>
</evidence>
<accession>A0A0F3IRM5</accession>
<dbReference type="Pfam" id="PF06042">
    <property type="entry name" value="NTP_transf_6"/>
    <property type="match status" value="1"/>
</dbReference>
<dbReference type="PANTHER" id="PTHR39166">
    <property type="entry name" value="BLL1166 PROTEIN"/>
    <property type="match status" value="1"/>
</dbReference>
<protein>
    <recommendedName>
        <fullName evidence="3">Nitrate reductase</fullName>
    </recommendedName>
</protein>
<reference evidence="1 2" key="1">
    <citation type="submission" date="2015-03" db="EMBL/GenBank/DDBJ databases">
        <title>Draft genome sequence of Elstera litoralis.</title>
        <authorList>
            <person name="Rahalkar M.C."/>
            <person name="Dhakephalkar P.K."/>
            <person name="Pore S.D."/>
            <person name="Arora P."/>
            <person name="Kapse N.G."/>
            <person name="Pandit P.S."/>
        </authorList>
    </citation>
    <scope>NUCLEOTIDE SEQUENCE [LARGE SCALE GENOMIC DNA]</scope>
    <source>
        <strain evidence="1 2">Dia-1</strain>
    </source>
</reference>
<dbReference type="EMBL" id="LAJY01000290">
    <property type="protein sequence ID" value="KJV09405.1"/>
    <property type="molecule type" value="Genomic_DNA"/>
</dbReference>
<evidence type="ECO:0008006" key="3">
    <source>
        <dbReference type="Google" id="ProtNLM"/>
    </source>
</evidence>
<name>A0A0F3IRM5_9PROT</name>
<gene>
    <name evidence="1" type="ORF">VZ95_11725</name>
</gene>
<dbReference type="InterPro" id="IPR009267">
    <property type="entry name" value="NTP_transf_6"/>
</dbReference>
<dbReference type="AlphaFoldDB" id="A0A0F3IRM5"/>
<dbReference type="OrthoDB" id="9805247at2"/>
<evidence type="ECO:0000313" key="1">
    <source>
        <dbReference type="EMBL" id="KJV09405.1"/>
    </source>
</evidence>
<comment type="caution">
    <text evidence="1">The sequence shown here is derived from an EMBL/GenBank/DDBJ whole genome shotgun (WGS) entry which is preliminary data.</text>
</comment>
<dbReference type="PANTHER" id="PTHR39166:SF1">
    <property type="entry name" value="BLL1166 PROTEIN"/>
    <property type="match status" value="1"/>
</dbReference>